<feature type="domain" description="SET" evidence="9">
    <location>
        <begin position="143"/>
        <end position="264"/>
    </location>
</feature>
<keyword evidence="2" id="KW-0158">Chromosome</keyword>
<proteinExistence type="predicted"/>
<protein>
    <recommendedName>
        <fullName evidence="13">SET domain-containing protein</fullName>
    </recommendedName>
</protein>
<name>D8LST4_ECTSI</name>
<dbReference type="Gene3D" id="2.170.270.10">
    <property type="entry name" value="SET domain"/>
    <property type="match status" value="1"/>
</dbReference>
<evidence type="ECO:0000313" key="12">
    <source>
        <dbReference type="Proteomes" id="UP000002630"/>
    </source>
</evidence>
<keyword evidence="3" id="KW-0489">Methyltransferase</keyword>
<feature type="domain" description="Post-SET" evidence="10">
    <location>
        <begin position="274"/>
        <end position="290"/>
    </location>
</feature>
<feature type="compositionally biased region" description="Polar residues" evidence="8">
    <location>
        <begin position="29"/>
        <end position="39"/>
    </location>
</feature>
<dbReference type="InterPro" id="IPR001214">
    <property type="entry name" value="SET_dom"/>
</dbReference>
<keyword evidence="7" id="KW-0862">Zinc</keyword>
<dbReference type="EMBL" id="FN648992">
    <property type="protein sequence ID" value="CBN75284.1"/>
    <property type="molecule type" value="Genomic_DNA"/>
</dbReference>
<gene>
    <name evidence="11" type="ORF">Esi_0076_0098</name>
</gene>
<dbReference type="GO" id="GO:0046872">
    <property type="term" value="F:metal ion binding"/>
    <property type="evidence" value="ECO:0007669"/>
    <property type="project" value="UniProtKB-KW"/>
</dbReference>
<organism evidence="11 12">
    <name type="scientific">Ectocarpus siliculosus</name>
    <name type="common">Brown alga</name>
    <name type="synonym">Conferva siliculosa</name>
    <dbReference type="NCBI Taxonomy" id="2880"/>
    <lineage>
        <taxon>Eukaryota</taxon>
        <taxon>Sar</taxon>
        <taxon>Stramenopiles</taxon>
        <taxon>Ochrophyta</taxon>
        <taxon>PX clade</taxon>
        <taxon>Phaeophyceae</taxon>
        <taxon>Ectocarpales</taxon>
        <taxon>Ectocarpaceae</taxon>
        <taxon>Ectocarpus</taxon>
    </lineage>
</organism>
<dbReference type="eggNOG" id="KOG1084">
    <property type="taxonomic scope" value="Eukaryota"/>
</dbReference>
<evidence type="ECO:0000256" key="5">
    <source>
        <dbReference type="ARBA" id="ARBA00022691"/>
    </source>
</evidence>
<dbReference type="PROSITE" id="PS50280">
    <property type="entry name" value="SET"/>
    <property type="match status" value="1"/>
</dbReference>
<dbReference type="PANTHER" id="PTHR46223:SF3">
    <property type="entry name" value="HISTONE-LYSINE N-METHYLTRANSFERASE SET-23"/>
    <property type="match status" value="1"/>
</dbReference>
<dbReference type="InterPro" id="IPR046341">
    <property type="entry name" value="SET_dom_sf"/>
</dbReference>
<dbReference type="InParanoid" id="D8LST4"/>
<evidence type="ECO:0000259" key="10">
    <source>
        <dbReference type="PROSITE" id="PS50868"/>
    </source>
</evidence>
<evidence type="ECO:0000259" key="9">
    <source>
        <dbReference type="PROSITE" id="PS50280"/>
    </source>
</evidence>
<evidence type="ECO:0000256" key="4">
    <source>
        <dbReference type="ARBA" id="ARBA00022679"/>
    </source>
</evidence>
<evidence type="ECO:0000313" key="11">
    <source>
        <dbReference type="EMBL" id="CBN75284.1"/>
    </source>
</evidence>
<comment type="subcellular location">
    <subcellularLocation>
        <location evidence="1">Chromosome</location>
    </subcellularLocation>
</comment>
<reference evidence="11 12" key="1">
    <citation type="journal article" date="2010" name="Nature">
        <title>The Ectocarpus genome and the independent evolution of multicellularity in brown algae.</title>
        <authorList>
            <person name="Cock J.M."/>
            <person name="Sterck L."/>
            <person name="Rouze P."/>
            <person name="Scornet D."/>
            <person name="Allen A.E."/>
            <person name="Amoutzias G."/>
            <person name="Anthouard V."/>
            <person name="Artiguenave F."/>
            <person name="Aury J.M."/>
            <person name="Badger J.H."/>
            <person name="Beszteri B."/>
            <person name="Billiau K."/>
            <person name="Bonnet E."/>
            <person name="Bothwell J.H."/>
            <person name="Bowler C."/>
            <person name="Boyen C."/>
            <person name="Brownlee C."/>
            <person name="Carrano C.J."/>
            <person name="Charrier B."/>
            <person name="Cho G.Y."/>
            <person name="Coelho S.M."/>
            <person name="Collen J."/>
            <person name="Corre E."/>
            <person name="Da Silva C."/>
            <person name="Delage L."/>
            <person name="Delaroque N."/>
            <person name="Dittami S.M."/>
            <person name="Doulbeau S."/>
            <person name="Elias M."/>
            <person name="Farnham G."/>
            <person name="Gachon C.M."/>
            <person name="Gschloessl B."/>
            <person name="Heesch S."/>
            <person name="Jabbari K."/>
            <person name="Jubin C."/>
            <person name="Kawai H."/>
            <person name="Kimura K."/>
            <person name="Kloareg B."/>
            <person name="Kupper F.C."/>
            <person name="Lang D."/>
            <person name="Le Bail A."/>
            <person name="Leblanc C."/>
            <person name="Lerouge P."/>
            <person name="Lohr M."/>
            <person name="Lopez P.J."/>
            <person name="Martens C."/>
            <person name="Maumus F."/>
            <person name="Michel G."/>
            <person name="Miranda-Saavedra D."/>
            <person name="Morales J."/>
            <person name="Moreau H."/>
            <person name="Motomura T."/>
            <person name="Nagasato C."/>
            <person name="Napoli C.A."/>
            <person name="Nelson D.R."/>
            <person name="Nyvall-Collen P."/>
            <person name="Peters A.F."/>
            <person name="Pommier C."/>
            <person name="Potin P."/>
            <person name="Poulain J."/>
            <person name="Quesneville H."/>
            <person name="Read B."/>
            <person name="Rensing S.A."/>
            <person name="Ritter A."/>
            <person name="Rousvoal S."/>
            <person name="Samanta M."/>
            <person name="Samson G."/>
            <person name="Schroeder D.C."/>
            <person name="Segurens B."/>
            <person name="Strittmatter M."/>
            <person name="Tonon T."/>
            <person name="Tregear J.W."/>
            <person name="Valentin K."/>
            <person name="von Dassow P."/>
            <person name="Yamagishi T."/>
            <person name="Van de Peer Y."/>
            <person name="Wincker P."/>
        </authorList>
    </citation>
    <scope>NUCLEOTIDE SEQUENCE [LARGE SCALE GENOMIC DNA]</scope>
    <source>
        <strain evidence="12">Ec32 / CCAP1310/4</strain>
    </source>
</reference>
<evidence type="ECO:0000256" key="6">
    <source>
        <dbReference type="ARBA" id="ARBA00022723"/>
    </source>
</evidence>
<dbReference type="GO" id="GO:0005694">
    <property type="term" value="C:chromosome"/>
    <property type="evidence" value="ECO:0007669"/>
    <property type="project" value="UniProtKB-SubCell"/>
</dbReference>
<keyword evidence="5" id="KW-0949">S-adenosyl-L-methionine</keyword>
<dbReference type="AlphaFoldDB" id="D8LST4"/>
<keyword evidence="6" id="KW-0479">Metal-binding</keyword>
<dbReference type="SMART" id="SM00317">
    <property type="entry name" value="SET"/>
    <property type="match status" value="1"/>
</dbReference>
<dbReference type="GO" id="GO:0008168">
    <property type="term" value="F:methyltransferase activity"/>
    <property type="evidence" value="ECO:0007669"/>
    <property type="project" value="UniProtKB-KW"/>
</dbReference>
<dbReference type="InterPro" id="IPR050973">
    <property type="entry name" value="H3K9_Histone-Lys_N-MTase"/>
</dbReference>
<sequence>MINTETGQSDGFWGPPDGPKAAAAWRQVEASSSLTSGPTQGEKPESRRGARSGLRSVPDKPRWRPWRYDFAAEAIKRAVALHVAALGEDFLPYSSGGKPGVVKVHRMVSAAISSRDRRNPKKAARAQRVYEGLMNLTLFASLFRLRMGKSEVQGHGLFAARAIAAQEVVTEFKGDLIGAAEAQQRVAHYNDTGLFGCIVQVGNGPLYLDALLQGYPTRFLNHSCDPNAYLYTVIAGKGAAQSKRVYVFTMKEIAAGEELCITYPRLFTISPEVADTKCTCGAPGCRQKIFRR</sequence>
<evidence type="ECO:0008006" key="13">
    <source>
        <dbReference type="Google" id="ProtNLM"/>
    </source>
</evidence>
<keyword evidence="4" id="KW-0808">Transferase</keyword>
<accession>D8LST4</accession>
<evidence type="ECO:0000256" key="8">
    <source>
        <dbReference type="SAM" id="MobiDB-lite"/>
    </source>
</evidence>
<dbReference type="InterPro" id="IPR003616">
    <property type="entry name" value="Post-SET_dom"/>
</dbReference>
<evidence type="ECO:0000256" key="2">
    <source>
        <dbReference type="ARBA" id="ARBA00022454"/>
    </source>
</evidence>
<keyword evidence="12" id="KW-1185">Reference proteome</keyword>
<dbReference type="Proteomes" id="UP000002630">
    <property type="component" value="Linkage Group LG10"/>
</dbReference>
<dbReference type="EMBL" id="FN649735">
    <property type="protein sequence ID" value="CBN75284.1"/>
    <property type="molecule type" value="Genomic_DNA"/>
</dbReference>
<dbReference type="STRING" id="2880.D8LST4"/>
<dbReference type="PANTHER" id="PTHR46223">
    <property type="entry name" value="HISTONE-LYSINE N-METHYLTRANSFERASE SUV39H"/>
    <property type="match status" value="1"/>
</dbReference>
<dbReference type="PROSITE" id="PS50868">
    <property type="entry name" value="POST_SET"/>
    <property type="match status" value="1"/>
</dbReference>
<evidence type="ECO:0000256" key="7">
    <source>
        <dbReference type="ARBA" id="ARBA00022833"/>
    </source>
</evidence>
<evidence type="ECO:0000256" key="1">
    <source>
        <dbReference type="ARBA" id="ARBA00004286"/>
    </source>
</evidence>
<evidence type="ECO:0000256" key="3">
    <source>
        <dbReference type="ARBA" id="ARBA00022603"/>
    </source>
</evidence>
<dbReference type="Pfam" id="PF00856">
    <property type="entry name" value="SET"/>
    <property type="match status" value="1"/>
</dbReference>
<dbReference type="OrthoDB" id="59296at2759"/>
<dbReference type="SUPFAM" id="SSF82199">
    <property type="entry name" value="SET domain"/>
    <property type="match status" value="1"/>
</dbReference>
<dbReference type="GO" id="GO:0032259">
    <property type="term" value="P:methylation"/>
    <property type="evidence" value="ECO:0007669"/>
    <property type="project" value="UniProtKB-KW"/>
</dbReference>
<feature type="region of interest" description="Disordered" evidence="8">
    <location>
        <begin position="1"/>
        <end position="58"/>
    </location>
</feature>